<evidence type="ECO:0000256" key="2">
    <source>
        <dbReference type="ARBA" id="ARBA00023015"/>
    </source>
</evidence>
<dbReference type="InterPro" id="IPR013572">
    <property type="entry name" value="Tscrpt_reg_MAATS_C"/>
</dbReference>
<name>A0A2A2EZL7_9GAMM</name>
<accession>A0A2A2EZL7</accession>
<evidence type="ECO:0000256" key="4">
    <source>
        <dbReference type="ARBA" id="ARBA00023163"/>
    </source>
</evidence>
<dbReference type="Pfam" id="PF08361">
    <property type="entry name" value="TetR_C_2"/>
    <property type="match status" value="1"/>
</dbReference>
<keyword evidence="2" id="KW-0805">Transcription regulation</keyword>
<dbReference type="Pfam" id="PF00440">
    <property type="entry name" value="TetR_N"/>
    <property type="match status" value="1"/>
</dbReference>
<comment type="caution">
    <text evidence="7">The sequence shown here is derived from an EMBL/GenBank/DDBJ whole genome shotgun (WGS) entry which is preliminary data.</text>
</comment>
<gene>
    <name evidence="7" type="ORF">CK501_13930</name>
</gene>
<proteinExistence type="predicted"/>
<sequence length="209" mass="23640">MARKTKAEAEKTRQSIMASALELIAQRGLSGTSLEHIANHAGVTRGAAYWHFRNKNDLFRAMLEDWLAPTQHLIADYLLDQPPSLEHLKGYMEAWLAHLETDDRTRKLFTIVFFKVEQVGEAGALIEELNLKATQDLQALQLYLNELRQAGEIDGETDLKLLAASISAFLMGHAQTWLARPEHYSLKDHAQTLVTQFFSGYLPRSTPDH</sequence>
<dbReference type="PROSITE" id="PS01081">
    <property type="entry name" value="HTH_TETR_1"/>
    <property type="match status" value="1"/>
</dbReference>
<dbReference type="AlphaFoldDB" id="A0A2A2EZL7"/>
<dbReference type="EMBL" id="NSKD01000008">
    <property type="protein sequence ID" value="PAU77792.1"/>
    <property type="molecule type" value="Genomic_DNA"/>
</dbReference>
<dbReference type="PANTHER" id="PTHR43479">
    <property type="entry name" value="ACREF/ENVCD OPERON REPRESSOR-RELATED"/>
    <property type="match status" value="1"/>
</dbReference>
<dbReference type="RefSeq" id="WP_095618357.1">
    <property type="nucleotide sequence ID" value="NZ_NSKD01000008.1"/>
</dbReference>
<dbReference type="InterPro" id="IPR050624">
    <property type="entry name" value="HTH-type_Tx_Regulator"/>
</dbReference>
<dbReference type="InterPro" id="IPR023772">
    <property type="entry name" value="DNA-bd_HTH_TetR-type_CS"/>
</dbReference>
<feature type="DNA-binding region" description="H-T-H motif" evidence="5">
    <location>
        <begin position="33"/>
        <end position="52"/>
    </location>
</feature>
<dbReference type="SUPFAM" id="SSF46689">
    <property type="entry name" value="Homeodomain-like"/>
    <property type="match status" value="1"/>
</dbReference>
<organism evidence="7 8">
    <name type="scientific">Halovibrio salipaludis</name>
    <dbReference type="NCBI Taxonomy" id="2032626"/>
    <lineage>
        <taxon>Bacteria</taxon>
        <taxon>Pseudomonadati</taxon>
        <taxon>Pseudomonadota</taxon>
        <taxon>Gammaproteobacteria</taxon>
        <taxon>Oceanospirillales</taxon>
        <taxon>Halomonadaceae</taxon>
        <taxon>Halovibrio</taxon>
    </lineage>
</organism>
<keyword evidence="8" id="KW-1185">Reference proteome</keyword>
<dbReference type="PRINTS" id="PR00455">
    <property type="entry name" value="HTHTETR"/>
</dbReference>
<reference evidence="7 8" key="1">
    <citation type="submission" date="2017-08" db="EMBL/GenBank/DDBJ databases">
        <title>Halovibrio sewagensis sp. nov., isolated from wastewater of high salinity.</title>
        <authorList>
            <person name="Dong X."/>
            <person name="Zhang G."/>
        </authorList>
    </citation>
    <scope>NUCLEOTIDE SEQUENCE [LARGE SCALE GENOMIC DNA]</scope>
    <source>
        <strain evidence="7 8">YL5-2</strain>
    </source>
</reference>
<evidence type="ECO:0000256" key="3">
    <source>
        <dbReference type="ARBA" id="ARBA00023125"/>
    </source>
</evidence>
<dbReference type="InterPro" id="IPR009057">
    <property type="entry name" value="Homeodomain-like_sf"/>
</dbReference>
<evidence type="ECO:0000313" key="7">
    <source>
        <dbReference type="EMBL" id="PAU77792.1"/>
    </source>
</evidence>
<dbReference type="Gene3D" id="1.10.357.10">
    <property type="entry name" value="Tetracycline Repressor, domain 2"/>
    <property type="match status" value="1"/>
</dbReference>
<dbReference type="OrthoDB" id="5816932at2"/>
<evidence type="ECO:0000313" key="8">
    <source>
        <dbReference type="Proteomes" id="UP000218896"/>
    </source>
</evidence>
<evidence type="ECO:0000256" key="5">
    <source>
        <dbReference type="PROSITE-ProRule" id="PRU00335"/>
    </source>
</evidence>
<evidence type="ECO:0000256" key="1">
    <source>
        <dbReference type="ARBA" id="ARBA00022491"/>
    </source>
</evidence>
<dbReference type="GO" id="GO:0003677">
    <property type="term" value="F:DNA binding"/>
    <property type="evidence" value="ECO:0007669"/>
    <property type="project" value="UniProtKB-UniRule"/>
</dbReference>
<dbReference type="PANTHER" id="PTHR43479:SF11">
    <property type="entry name" value="ACREF_ENVCD OPERON REPRESSOR-RELATED"/>
    <property type="match status" value="1"/>
</dbReference>
<dbReference type="InterPro" id="IPR036271">
    <property type="entry name" value="Tet_transcr_reg_TetR-rel_C_sf"/>
</dbReference>
<keyword evidence="3 5" id="KW-0238">DNA-binding</keyword>
<evidence type="ECO:0000259" key="6">
    <source>
        <dbReference type="PROSITE" id="PS50977"/>
    </source>
</evidence>
<dbReference type="InterPro" id="IPR001647">
    <property type="entry name" value="HTH_TetR"/>
</dbReference>
<keyword evidence="4" id="KW-0804">Transcription</keyword>
<dbReference type="Proteomes" id="UP000218896">
    <property type="component" value="Unassembled WGS sequence"/>
</dbReference>
<dbReference type="PROSITE" id="PS50977">
    <property type="entry name" value="HTH_TETR_2"/>
    <property type="match status" value="1"/>
</dbReference>
<keyword evidence="1" id="KW-0678">Repressor</keyword>
<feature type="domain" description="HTH tetR-type" evidence="6">
    <location>
        <begin position="10"/>
        <end position="70"/>
    </location>
</feature>
<protein>
    <recommendedName>
        <fullName evidence="6">HTH tetR-type domain-containing protein</fullName>
    </recommendedName>
</protein>
<dbReference type="SUPFAM" id="SSF48498">
    <property type="entry name" value="Tetracyclin repressor-like, C-terminal domain"/>
    <property type="match status" value="1"/>
</dbReference>